<gene>
    <name evidence="3" type="ORF">NYP18_08890</name>
</gene>
<dbReference type="InterPro" id="IPR039519">
    <property type="entry name" value="YokE-like_PH"/>
</dbReference>
<feature type="domain" description="SHOCT" evidence="1">
    <location>
        <begin position="228"/>
        <end position="255"/>
    </location>
</feature>
<sequence length="257" mass="27326">MTTFTRRADAPVDDILTAVEGAAKAKFRKATVTRSGSTVTVETKVLWQTQTTTFTVKGTVLEAMGNNAEADGRAVKIINEIDHLLDDQGWSAAIEKLNTTSVKNRSIRDQVLTVLHADERVVAATQGLELKKTCIVVATQKRIMLLEKGTFGFSSGSRTIALDKISSITASKGMVFGAIEITTSNEEIKVEKVVGDEVDAFVSAVRHALDNPTAEAAPAADTEPSGLDQLAKLAELHAAGVLTDDEFTAAKAKALGL</sequence>
<feature type="domain" description="YokE-like PH" evidence="2">
    <location>
        <begin position="115"/>
        <end position="206"/>
    </location>
</feature>
<protein>
    <submittedName>
        <fullName evidence="3">PH domain-containing protein</fullName>
    </submittedName>
</protein>
<dbReference type="EMBL" id="JANWTC010000006">
    <property type="protein sequence ID" value="MCS5479774.1"/>
    <property type="molecule type" value="Genomic_DNA"/>
</dbReference>
<keyword evidence="4" id="KW-1185">Reference proteome</keyword>
<dbReference type="Pfam" id="PF09851">
    <property type="entry name" value="SHOCT"/>
    <property type="match status" value="1"/>
</dbReference>
<dbReference type="Pfam" id="PF14470">
    <property type="entry name" value="bPH_3"/>
    <property type="match status" value="1"/>
</dbReference>
<dbReference type="RefSeq" id="WP_259427844.1">
    <property type="nucleotide sequence ID" value="NZ_JANWTC010000006.1"/>
</dbReference>
<proteinExistence type="predicted"/>
<dbReference type="InterPro" id="IPR018649">
    <property type="entry name" value="SHOCT"/>
</dbReference>
<accession>A0ABT2FX11</accession>
<evidence type="ECO:0000259" key="1">
    <source>
        <dbReference type="Pfam" id="PF09851"/>
    </source>
</evidence>
<evidence type="ECO:0000259" key="2">
    <source>
        <dbReference type="Pfam" id="PF14470"/>
    </source>
</evidence>
<reference evidence="3 4" key="1">
    <citation type="submission" date="2022-08" db="EMBL/GenBank/DDBJ databases">
        <title>YIM 101645 draft genome.</title>
        <authorList>
            <person name="Chen X."/>
        </authorList>
    </citation>
    <scope>NUCLEOTIDE SEQUENCE [LARGE SCALE GENOMIC DNA]</scope>
    <source>
        <strain evidence="3 4">YIM 101645</strain>
    </source>
</reference>
<name>A0ABT2FX11_9CORY</name>
<evidence type="ECO:0000313" key="3">
    <source>
        <dbReference type="EMBL" id="MCS5479774.1"/>
    </source>
</evidence>
<evidence type="ECO:0000313" key="4">
    <source>
        <dbReference type="Proteomes" id="UP001205965"/>
    </source>
</evidence>
<organism evidence="3 4">
    <name type="scientific">Corynebacterium lemuris</name>
    <dbReference type="NCBI Taxonomy" id="1859292"/>
    <lineage>
        <taxon>Bacteria</taxon>
        <taxon>Bacillati</taxon>
        <taxon>Actinomycetota</taxon>
        <taxon>Actinomycetes</taxon>
        <taxon>Mycobacteriales</taxon>
        <taxon>Corynebacteriaceae</taxon>
        <taxon>Corynebacterium</taxon>
    </lineage>
</organism>
<comment type="caution">
    <text evidence="3">The sequence shown here is derived from an EMBL/GenBank/DDBJ whole genome shotgun (WGS) entry which is preliminary data.</text>
</comment>
<dbReference type="Proteomes" id="UP001205965">
    <property type="component" value="Unassembled WGS sequence"/>
</dbReference>